<name>A0A1T4NSY2_9ACTN</name>
<organism evidence="12 13">
    <name type="scientific">Marinactinospora thermotolerans DSM 45154</name>
    <dbReference type="NCBI Taxonomy" id="1122192"/>
    <lineage>
        <taxon>Bacteria</taxon>
        <taxon>Bacillati</taxon>
        <taxon>Actinomycetota</taxon>
        <taxon>Actinomycetes</taxon>
        <taxon>Streptosporangiales</taxon>
        <taxon>Nocardiopsidaceae</taxon>
        <taxon>Marinactinospora</taxon>
    </lineage>
</organism>
<evidence type="ECO:0000256" key="7">
    <source>
        <dbReference type="ARBA" id="ARBA00022679"/>
    </source>
</evidence>
<protein>
    <recommendedName>
        <fullName evidence="4">Protein-L-isoaspartate O-methyltransferase</fullName>
        <ecNumber evidence="3">2.1.1.77</ecNumber>
    </recommendedName>
    <alternativeName>
        <fullName evidence="11">L-isoaspartyl protein carboxyl methyltransferase</fullName>
    </alternativeName>
    <alternativeName>
        <fullName evidence="9">Protein L-isoaspartyl methyltransferase</fullName>
    </alternativeName>
    <alternativeName>
        <fullName evidence="10">Protein-beta-aspartate methyltransferase</fullName>
    </alternativeName>
</protein>
<evidence type="ECO:0000256" key="8">
    <source>
        <dbReference type="ARBA" id="ARBA00022691"/>
    </source>
</evidence>
<dbReference type="InterPro" id="IPR029063">
    <property type="entry name" value="SAM-dependent_MTases_sf"/>
</dbReference>
<dbReference type="PANTHER" id="PTHR11579:SF0">
    <property type="entry name" value="PROTEIN-L-ISOASPARTATE(D-ASPARTATE) O-METHYLTRANSFERASE"/>
    <property type="match status" value="1"/>
</dbReference>
<sequence>MTDPEYGPDRLADLLVEDGVLTDPAWEAAVRAVRRHEFLPEVVWVRDDDGWRTPYGRDTPQWRNAVYADYALVTQVDDGRPAGPDGRGRYPTSSASQPSLVVAMLQALDVAEGHRVLEIGTGTGYNTALLCHRLGDENVTSIEVDETVARQAAANLKAAGYAPRLVVGDGAEPVDGGPFDRVIATVGAKRIPRAWVSRLRPGGRLVVPWGSDFGGHWLVTLTADGNGAVHGRLDGIEAAFMWLRDQRSHKGEWSDHIDFDAKMRDAVTALDPRVVHVEEGGGAGVVLGALVPDLYQITAWPKDAEGHPIRSGRCTVWVYDARGSWGAATYLPDADSYEVSTYGPRDLWAEIGAAWRAWQRAGRPGRERLGLTVTPSGEHRLWADEPGSVLTP</sequence>
<reference evidence="12 13" key="1">
    <citation type="submission" date="2017-02" db="EMBL/GenBank/DDBJ databases">
        <authorList>
            <person name="Peterson S.W."/>
        </authorList>
    </citation>
    <scope>NUCLEOTIDE SEQUENCE [LARGE SCALE GENOMIC DNA]</scope>
    <source>
        <strain evidence="12 13">DSM 45154</strain>
    </source>
</reference>
<evidence type="ECO:0000256" key="4">
    <source>
        <dbReference type="ARBA" id="ARBA00013346"/>
    </source>
</evidence>
<gene>
    <name evidence="12" type="ORF">SAMN02745673_01583</name>
</gene>
<comment type="similarity">
    <text evidence="2">Belongs to the methyltransferase superfamily. L-isoaspartyl/D-aspartyl protein methyltransferase family.</text>
</comment>
<evidence type="ECO:0000256" key="2">
    <source>
        <dbReference type="ARBA" id="ARBA00005369"/>
    </source>
</evidence>
<evidence type="ECO:0000313" key="13">
    <source>
        <dbReference type="Proteomes" id="UP000190637"/>
    </source>
</evidence>
<dbReference type="Proteomes" id="UP000190637">
    <property type="component" value="Unassembled WGS sequence"/>
</dbReference>
<comment type="subcellular location">
    <subcellularLocation>
        <location evidence="1">Cytoplasm</location>
    </subcellularLocation>
</comment>
<keyword evidence="6 12" id="KW-0489">Methyltransferase</keyword>
<evidence type="ECO:0000313" key="12">
    <source>
        <dbReference type="EMBL" id="SJZ82381.1"/>
    </source>
</evidence>
<dbReference type="PANTHER" id="PTHR11579">
    <property type="entry name" value="PROTEIN-L-ISOASPARTATE O-METHYLTRANSFERASE"/>
    <property type="match status" value="1"/>
</dbReference>
<accession>A0A1T4NSY2</accession>
<keyword evidence="13" id="KW-1185">Reference proteome</keyword>
<evidence type="ECO:0000256" key="1">
    <source>
        <dbReference type="ARBA" id="ARBA00004496"/>
    </source>
</evidence>
<dbReference type="EC" id="2.1.1.77" evidence="3"/>
<evidence type="ECO:0000256" key="11">
    <source>
        <dbReference type="ARBA" id="ARBA00031350"/>
    </source>
</evidence>
<dbReference type="InterPro" id="IPR000682">
    <property type="entry name" value="PCMT"/>
</dbReference>
<keyword evidence="5" id="KW-0963">Cytoplasm</keyword>
<proteinExistence type="inferred from homology"/>
<keyword evidence="7 12" id="KW-0808">Transferase</keyword>
<dbReference type="RefSeq" id="WP_144390020.1">
    <property type="nucleotide sequence ID" value="NZ_FUWS01000003.1"/>
</dbReference>
<evidence type="ECO:0000256" key="5">
    <source>
        <dbReference type="ARBA" id="ARBA00022490"/>
    </source>
</evidence>
<dbReference type="SUPFAM" id="SSF53335">
    <property type="entry name" value="S-adenosyl-L-methionine-dependent methyltransferases"/>
    <property type="match status" value="1"/>
</dbReference>
<dbReference type="Pfam" id="PF01135">
    <property type="entry name" value="PCMT"/>
    <property type="match status" value="1"/>
</dbReference>
<dbReference type="OrthoDB" id="4035289at2"/>
<evidence type="ECO:0000256" key="10">
    <source>
        <dbReference type="ARBA" id="ARBA00031323"/>
    </source>
</evidence>
<dbReference type="STRING" id="1122192.SAMN02745673_01583"/>
<keyword evidence="8" id="KW-0949">S-adenosyl-L-methionine</keyword>
<dbReference type="EMBL" id="FUWS01000003">
    <property type="protein sequence ID" value="SJZ82381.1"/>
    <property type="molecule type" value="Genomic_DNA"/>
</dbReference>
<evidence type="ECO:0000256" key="9">
    <source>
        <dbReference type="ARBA" id="ARBA00030757"/>
    </source>
</evidence>
<dbReference type="Gene3D" id="3.40.50.150">
    <property type="entry name" value="Vaccinia Virus protein VP39"/>
    <property type="match status" value="1"/>
</dbReference>
<dbReference type="CDD" id="cd02440">
    <property type="entry name" value="AdoMet_MTases"/>
    <property type="match status" value="1"/>
</dbReference>
<evidence type="ECO:0000256" key="6">
    <source>
        <dbReference type="ARBA" id="ARBA00022603"/>
    </source>
</evidence>
<dbReference type="GO" id="GO:0032259">
    <property type="term" value="P:methylation"/>
    <property type="evidence" value="ECO:0007669"/>
    <property type="project" value="UniProtKB-KW"/>
</dbReference>
<evidence type="ECO:0000256" key="3">
    <source>
        <dbReference type="ARBA" id="ARBA00011890"/>
    </source>
</evidence>
<dbReference type="GO" id="GO:0005737">
    <property type="term" value="C:cytoplasm"/>
    <property type="evidence" value="ECO:0007669"/>
    <property type="project" value="UniProtKB-SubCell"/>
</dbReference>
<dbReference type="GO" id="GO:0004719">
    <property type="term" value="F:protein-L-isoaspartate (D-aspartate) O-methyltransferase activity"/>
    <property type="evidence" value="ECO:0007669"/>
    <property type="project" value="UniProtKB-EC"/>
</dbReference>
<dbReference type="AlphaFoldDB" id="A0A1T4NSY2"/>